<keyword evidence="1" id="KW-0436">Ligase</keyword>
<evidence type="ECO:0000313" key="1">
    <source>
        <dbReference type="EMBL" id="RMB04561.1"/>
    </source>
</evidence>
<sequence length="351" mass="39352">MTAQAMRTLGHSVTSWMTSELFIAHPASAEIGPSVDLSLTLSNKDSAFKIGDFDRIWYRRSRFSPNLPFADARSRELFEKEQGSFYEALCLAGECASEWVNPPAARYRALSKLVQLQQARAVGLAFPETIISNDIDAIRAFEARHSSGLIMKSFYPLRWKTDENHHKMFYTASFSAKDFEDEDAMKASPAIIQTRVPNAFDVRTVAFGRNLVSARIERHNSAVLDWRSVQNDGITVSPYELPADVAKKCLAFLERMALVFGCFDFIVTPAGEHMFLEINEAGQFLFLEEACPDLKMLDYACQFFGHGGTVTSFKLDRSGLDLKMTDFESSLQAGIAEEKAAYESTVFNSFL</sequence>
<dbReference type="OrthoDB" id="9794735at2"/>
<reference evidence="1 2" key="1">
    <citation type="submission" date="2018-10" db="EMBL/GenBank/DDBJ databases">
        <title>Genomic Encyclopedia of Archaeal and Bacterial Type Strains, Phase II (KMG-II): from individual species to whole genera.</title>
        <authorList>
            <person name="Goeker M."/>
        </authorList>
    </citation>
    <scope>NUCLEOTIDE SEQUENCE [LARGE SCALE GENOMIC DNA]</scope>
    <source>
        <strain evidence="1 2">DSM 25217</strain>
    </source>
</reference>
<keyword evidence="2" id="KW-1185">Reference proteome</keyword>
<proteinExistence type="predicted"/>
<dbReference type="SUPFAM" id="SSF56059">
    <property type="entry name" value="Glutathione synthetase ATP-binding domain-like"/>
    <property type="match status" value="1"/>
</dbReference>
<protein>
    <submittedName>
        <fullName evidence="1">Glutathione synthase/RimK-type ligase-like ATP-grasp enzyme</fullName>
    </submittedName>
</protein>
<dbReference type="PANTHER" id="PTHR21621">
    <property type="entry name" value="RIBOSOMAL PROTEIN S6 MODIFICATION PROTEIN"/>
    <property type="match status" value="1"/>
</dbReference>
<evidence type="ECO:0000313" key="2">
    <source>
        <dbReference type="Proteomes" id="UP000271227"/>
    </source>
</evidence>
<gene>
    <name evidence="1" type="ORF">BXY39_2829</name>
</gene>
<dbReference type="EMBL" id="REFR01000013">
    <property type="protein sequence ID" value="RMB04561.1"/>
    <property type="molecule type" value="Genomic_DNA"/>
</dbReference>
<dbReference type="Gene3D" id="3.30.470.20">
    <property type="entry name" value="ATP-grasp fold, B domain"/>
    <property type="match status" value="1"/>
</dbReference>
<dbReference type="Proteomes" id="UP000271227">
    <property type="component" value="Unassembled WGS sequence"/>
</dbReference>
<name>A0A3M0C3X0_9PROT</name>
<dbReference type="PANTHER" id="PTHR21621:SF0">
    <property type="entry name" value="BETA-CITRYLGLUTAMATE SYNTHASE B-RELATED"/>
    <property type="match status" value="1"/>
</dbReference>
<dbReference type="GO" id="GO:0005737">
    <property type="term" value="C:cytoplasm"/>
    <property type="evidence" value="ECO:0007669"/>
    <property type="project" value="TreeGrafter"/>
</dbReference>
<dbReference type="GO" id="GO:0009432">
    <property type="term" value="P:SOS response"/>
    <property type="evidence" value="ECO:0007669"/>
    <property type="project" value="TreeGrafter"/>
</dbReference>
<dbReference type="AlphaFoldDB" id="A0A3M0C3X0"/>
<dbReference type="GO" id="GO:0018169">
    <property type="term" value="F:ribosomal S6-glutamic acid ligase activity"/>
    <property type="evidence" value="ECO:0007669"/>
    <property type="project" value="TreeGrafter"/>
</dbReference>
<organism evidence="1 2">
    <name type="scientific">Eilatimonas milleporae</name>
    <dbReference type="NCBI Taxonomy" id="911205"/>
    <lineage>
        <taxon>Bacteria</taxon>
        <taxon>Pseudomonadati</taxon>
        <taxon>Pseudomonadota</taxon>
        <taxon>Alphaproteobacteria</taxon>
        <taxon>Kordiimonadales</taxon>
        <taxon>Kordiimonadaceae</taxon>
        <taxon>Eilatimonas</taxon>
    </lineage>
</organism>
<dbReference type="InParanoid" id="A0A3M0C3X0"/>
<comment type="caution">
    <text evidence="1">The sequence shown here is derived from an EMBL/GenBank/DDBJ whole genome shotgun (WGS) entry which is preliminary data.</text>
</comment>
<accession>A0A3M0C3X0</accession>
<dbReference type="RefSeq" id="WP_147453587.1">
    <property type="nucleotide sequence ID" value="NZ_REFR01000013.1"/>
</dbReference>